<dbReference type="EMBL" id="QCYY01003054">
    <property type="protein sequence ID" value="ROT65699.1"/>
    <property type="molecule type" value="Genomic_DNA"/>
</dbReference>
<keyword evidence="2" id="KW-0812">Transmembrane</keyword>
<keyword evidence="2" id="KW-1133">Transmembrane helix</keyword>
<gene>
    <name evidence="4" type="ORF">C7M84_016328</name>
</gene>
<name>A0A3R7LVN2_PENVA</name>
<keyword evidence="5" id="KW-1185">Reference proteome</keyword>
<feature type="transmembrane region" description="Helical" evidence="2">
    <location>
        <begin position="322"/>
        <end position="344"/>
    </location>
</feature>
<reference evidence="4 5" key="1">
    <citation type="submission" date="2018-04" db="EMBL/GenBank/DDBJ databases">
        <authorList>
            <person name="Zhang X."/>
            <person name="Yuan J."/>
            <person name="Li F."/>
            <person name="Xiang J."/>
        </authorList>
    </citation>
    <scope>NUCLEOTIDE SEQUENCE [LARGE SCALE GENOMIC DNA]</scope>
    <source>
        <tissue evidence="4">Muscle</tissue>
    </source>
</reference>
<sequence length="490" mass="53129">MCFLLTLYLLPLTSRRIKIFLSSLPYRWGAPSSRSFKVALTTTFPSLSPSLSPRLPPPFPPPAPPPPPSPSPLFPLSHLSPLPSPLSPLPTISFISVLAALFVFLLLHHCPSSLRPSLSSLLPPPPSLSVLSSLPPFLLSVLSSPLPLFLPLSNPPLSLSSHSSVPLPSPSSFISAYLSRLPLLSHYSSSIIPPFSPHSDPPLISSLIQFSIPFLLPPPLPPSNFNSPLHLFLPSRDSTSSSSRFFLFLIGSTFFTPVALLALRAVSLLPLVLSSFHLSAFTRPLPSLFFLSSCPVFLSSYPSSYLLLPFLPPLFSRFPPTVSVFLSSFFLPSSLPLSSLIFFASRPLFLSSFPPSYPPPSLFFLAFRPPFSRLLPSTSHLPSPYPPPSSFPPSYHQSRPAKPSKRTWPTANLPSITDASTPSPPPLPLSAPTSPLHLTSPAHKPPTNRPPAMRLPLACLCVCFVIACGFALEVLASSLMFAWLGVLWLR</sequence>
<evidence type="ECO:0000256" key="2">
    <source>
        <dbReference type="SAM" id="Phobius"/>
    </source>
</evidence>
<feature type="compositionally biased region" description="Low complexity" evidence="1">
    <location>
        <begin position="430"/>
        <end position="441"/>
    </location>
</feature>
<dbReference type="AlphaFoldDB" id="A0A3R7LVN2"/>
<feature type="signal peptide" evidence="3">
    <location>
        <begin position="1"/>
        <end position="16"/>
    </location>
</feature>
<feature type="transmembrane region" description="Helical" evidence="2">
    <location>
        <begin position="89"/>
        <end position="107"/>
    </location>
</feature>
<evidence type="ECO:0000313" key="5">
    <source>
        <dbReference type="Proteomes" id="UP000283509"/>
    </source>
</evidence>
<proteinExistence type="predicted"/>
<comment type="caution">
    <text evidence="4">The sequence shown here is derived from an EMBL/GenBank/DDBJ whole genome shotgun (WGS) entry which is preliminary data.</text>
</comment>
<feature type="transmembrane region" description="Helical" evidence="2">
    <location>
        <begin position="285"/>
        <end position="302"/>
    </location>
</feature>
<reference evidence="4 5" key="2">
    <citation type="submission" date="2019-01" db="EMBL/GenBank/DDBJ databases">
        <title>The decoding of complex shrimp genome reveals the adaptation for benthos swimmer, frequently molting mechanism and breeding impact on genome.</title>
        <authorList>
            <person name="Sun Y."/>
            <person name="Gao Y."/>
            <person name="Yu Y."/>
        </authorList>
    </citation>
    <scope>NUCLEOTIDE SEQUENCE [LARGE SCALE GENOMIC DNA]</scope>
    <source>
        <tissue evidence="4">Muscle</tissue>
    </source>
</reference>
<keyword evidence="2" id="KW-0472">Membrane</keyword>
<keyword evidence="3" id="KW-0732">Signal</keyword>
<protein>
    <submittedName>
        <fullName evidence="4">Uncharacterized protein</fullName>
    </submittedName>
</protein>
<evidence type="ECO:0000256" key="1">
    <source>
        <dbReference type="SAM" id="MobiDB-lite"/>
    </source>
</evidence>
<feature type="transmembrane region" description="Helical" evidence="2">
    <location>
        <begin position="457"/>
        <end position="484"/>
    </location>
</feature>
<organism evidence="4 5">
    <name type="scientific">Penaeus vannamei</name>
    <name type="common">Whiteleg shrimp</name>
    <name type="synonym">Litopenaeus vannamei</name>
    <dbReference type="NCBI Taxonomy" id="6689"/>
    <lineage>
        <taxon>Eukaryota</taxon>
        <taxon>Metazoa</taxon>
        <taxon>Ecdysozoa</taxon>
        <taxon>Arthropoda</taxon>
        <taxon>Crustacea</taxon>
        <taxon>Multicrustacea</taxon>
        <taxon>Malacostraca</taxon>
        <taxon>Eumalacostraca</taxon>
        <taxon>Eucarida</taxon>
        <taxon>Decapoda</taxon>
        <taxon>Dendrobranchiata</taxon>
        <taxon>Penaeoidea</taxon>
        <taxon>Penaeidae</taxon>
        <taxon>Penaeus</taxon>
    </lineage>
</organism>
<feature type="chain" id="PRO_5018625553" evidence="3">
    <location>
        <begin position="17"/>
        <end position="490"/>
    </location>
</feature>
<feature type="transmembrane region" description="Helical" evidence="2">
    <location>
        <begin position="245"/>
        <end position="273"/>
    </location>
</feature>
<accession>A0A3R7LVN2</accession>
<evidence type="ECO:0000256" key="3">
    <source>
        <dbReference type="SAM" id="SignalP"/>
    </source>
</evidence>
<feature type="region of interest" description="Disordered" evidence="1">
    <location>
        <begin position="385"/>
        <end position="447"/>
    </location>
</feature>
<evidence type="ECO:0000313" key="4">
    <source>
        <dbReference type="EMBL" id="ROT65699.1"/>
    </source>
</evidence>
<feature type="compositionally biased region" description="Polar residues" evidence="1">
    <location>
        <begin position="407"/>
        <end position="419"/>
    </location>
</feature>
<dbReference type="Proteomes" id="UP000283509">
    <property type="component" value="Unassembled WGS sequence"/>
</dbReference>